<dbReference type="SMART" id="SM00871">
    <property type="entry name" value="AraC_E_bind"/>
    <property type="match status" value="1"/>
</dbReference>
<keyword evidence="3" id="KW-1185">Reference proteome</keyword>
<name>A0ABU0M6V4_9HYPH</name>
<accession>A0ABU0M6V4</accession>
<dbReference type="InterPro" id="IPR011256">
    <property type="entry name" value="Reg_factor_effector_dom_sf"/>
</dbReference>
<dbReference type="EMBL" id="JAUSWJ010000001">
    <property type="protein sequence ID" value="MDQ0516694.1"/>
    <property type="molecule type" value="Genomic_DNA"/>
</dbReference>
<evidence type="ECO:0000313" key="3">
    <source>
        <dbReference type="Proteomes" id="UP001223743"/>
    </source>
</evidence>
<dbReference type="Proteomes" id="UP001223743">
    <property type="component" value="Unassembled WGS sequence"/>
</dbReference>
<dbReference type="RefSeq" id="WP_266279275.1">
    <property type="nucleotide sequence ID" value="NZ_JAPKNF010000001.1"/>
</dbReference>
<evidence type="ECO:0000259" key="1">
    <source>
        <dbReference type="SMART" id="SM00871"/>
    </source>
</evidence>
<reference evidence="2 3" key="1">
    <citation type="submission" date="2023-07" db="EMBL/GenBank/DDBJ databases">
        <title>Genomic Encyclopedia of Type Strains, Phase IV (KMG-IV): sequencing the most valuable type-strain genomes for metagenomic binning, comparative biology and taxonomic classification.</title>
        <authorList>
            <person name="Goeker M."/>
        </authorList>
    </citation>
    <scope>NUCLEOTIDE SEQUENCE [LARGE SCALE GENOMIC DNA]</scope>
    <source>
        <strain evidence="2 3">B1-1</strain>
    </source>
</reference>
<dbReference type="Pfam" id="PF06445">
    <property type="entry name" value="GyrI-like"/>
    <property type="match status" value="1"/>
</dbReference>
<dbReference type="InterPro" id="IPR029442">
    <property type="entry name" value="GyrI-like"/>
</dbReference>
<dbReference type="Gene3D" id="3.20.80.10">
    <property type="entry name" value="Regulatory factor, effector binding domain"/>
    <property type="match status" value="1"/>
</dbReference>
<dbReference type="InterPro" id="IPR010499">
    <property type="entry name" value="AraC_E-bd"/>
</dbReference>
<feature type="domain" description="AraC effector-binding" evidence="1">
    <location>
        <begin position="3"/>
        <end position="162"/>
    </location>
</feature>
<sequence length="163" mass="17928">MLTLPKIVDRPEMAYLAVREEVTLPFDDRIPAILGRLFGAMEERGIAPAGPLIFKHNVIDMPWIEMDFAVPVARPEAGGGPLVAGVLPAGRYAEITWIGPYDDLIEANAVLIGWCKHCGLDLDMQKEPAGDRFAGRVEIYHNGPDTEPNPAKLETTVAIRLRD</sequence>
<dbReference type="SUPFAM" id="SSF55136">
    <property type="entry name" value="Probable bacterial effector-binding domain"/>
    <property type="match status" value="1"/>
</dbReference>
<organism evidence="2 3">
    <name type="scientific">Kaistia geumhonensis</name>
    <dbReference type="NCBI Taxonomy" id="410839"/>
    <lineage>
        <taxon>Bacteria</taxon>
        <taxon>Pseudomonadati</taxon>
        <taxon>Pseudomonadota</taxon>
        <taxon>Alphaproteobacteria</taxon>
        <taxon>Hyphomicrobiales</taxon>
        <taxon>Kaistiaceae</taxon>
        <taxon>Kaistia</taxon>
    </lineage>
</organism>
<gene>
    <name evidence="2" type="ORF">QO015_002307</name>
</gene>
<evidence type="ECO:0000313" key="2">
    <source>
        <dbReference type="EMBL" id="MDQ0516694.1"/>
    </source>
</evidence>
<proteinExistence type="predicted"/>
<comment type="caution">
    <text evidence="2">The sequence shown here is derived from an EMBL/GenBank/DDBJ whole genome shotgun (WGS) entry which is preliminary data.</text>
</comment>
<protein>
    <submittedName>
        <fullName evidence="2">Effector-binding domain-containing protein</fullName>
    </submittedName>
</protein>